<dbReference type="RefSeq" id="WP_006565647.1">
    <property type="nucleotide sequence ID" value="NZ_DS499727.1"/>
</dbReference>
<sequence>MRKKGMKILAMSAVLSISMTASVFAGSLSLRYSGKNRTYKGKQLTFYYKGKRLI</sequence>
<feature type="chain" id="PRO_5038806100" evidence="1">
    <location>
        <begin position="26"/>
        <end position="54"/>
    </location>
</feature>
<organism evidence="2 3">
    <name type="scientific">Anaerostipes caccae (strain DSM 14662 / CCUG 47493 / JCM 13470 / NCIMB 13811 / L1-92)</name>
    <dbReference type="NCBI Taxonomy" id="411490"/>
    <lineage>
        <taxon>Bacteria</taxon>
        <taxon>Bacillati</taxon>
        <taxon>Bacillota</taxon>
        <taxon>Clostridia</taxon>
        <taxon>Lachnospirales</taxon>
        <taxon>Lachnospiraceae</taxon>
        <taxon>Anaerostipes</taxon>
    </lineage>
</organism>
<comment type="caution">
    <text evidence="2">The sequence shown here is derived from an EMBL/GenBank/DDBJ whole genome shotgun (WGS) entry which is preliminary data.</text>
</comment>
<keyword evidence="3" id="KW-1185">Reference proteome</keyword>
<keyword evidence="1" id="KW-0732">Signal</keyword>
<evidence type="ECO:0000313" key="2">
    <source>
        <dbReference type="EMBL" id="EDR99294.1"/>
    </source>
</evidence>
<evidence type="ECO:0000313" key="3">
    <source>
        <dbReference type="Proteomes" id="UP000004935"/>
    </source>
</evidence>
<name>B0M9G8_ANACD</name>
<accession>B0M9G8</accession>
<proteinExistence type="predicted"/>
<gene>
    <name evidence="2" type="ORF">ANACAC_00135</name>
</gene>
<dbReference type="Proteomes" id="UP000004935">
    <property type="component" value="Unassembled WGS sequence"/>
</dbReference>
<reference evidence="2" key="2">
    <citation type="submission" date="2013-11" db="EMBL/GenBank/DDBJ databases">
        <title>Draft genome sequence of Anaerostipes caccae (DSM 14662).</title>
        <authorList>
            <person name="Sudarsanam P."/>
            <person name="Ley R."/>
            <person name="Guruge J."/>
            <person name="Turnbaugh P.J."/>
            <person name="Mahowald M."/>
            <person name="Liep D."/>
            <person name="Gordon J."/>
        </authorList>
    </citation>
    <scope>NUCLEOTIDE SEQUENCE</scope>
    <source>
        <strain evidence="2">DSM 14662</strain>
    </source>
</reference>
<evidence type="ECO:0000256" key="1">
    <source>
        <dbReference type="SAM" id="SignalP"/>
    </source>
</evidence>
<protein>
    <submittedName>
        <fullName evidence="2">Uncharacterized protein</fullName>
    </submittedName>
</protein>
<dbReference type="AlphaFoldDB" id="B0M9G8"/>
<dbReference type="EMBL" id="ABAX03000001">
    <property type="protein sequence ID" value="EDR99294.1"/>
    <property type="molecule type" value="Genomic_DNA"/>
</dbReference>
<dbReference type="STRING" id="411490.ANACAC_00135"/>
<feature type="signal peptide" evidence="1">
    <location>
        <begin position="1"/>
        <end position="25"/>
    </location>
</feature>
<dbReference type="HOGENOM" id="CLU_3039790_0_0_9"/>
<reference evidence="2" key="1">
    <citation type="submission" date="2007-11" db="EMBL/GenBank/DDBJ databases">
        <authorList>
            <person name="Fulton L."/>
            <person name="Clifton S."/>
            <person name="Fulton B."/>
            <person name="Xu J."/>
            <person name="Minx P."/>
            <person name="Pepin K.H."/>
            <person name="Johnson M."/>
            <person name="Thiruvilangam P."/>
            <person name="Bhonagiri V."/>
            <person name="Nash W.E."/>
            <person name="Mardis E.R."/>
            <person name="Wilson R.K."/>
        </authorList>
    </citation>
    <scope>NUCLEOTIDE SEQUENCE [LARGE SCALE GENOMIC DNA]</scope>
    <source>
        <strain evidence="2">DSM 14662</strain>
    </source>
</reference>